<protein>
    <submittedName>
        <fullName evidence="1">Uncharacterized protein</fullName>
    </submittedName>
</protein>
<accession>A0AAE1E2K8</accession>
<gene>
    <name evidence="1" type="ORF">RRG08_004199</name>
</gene>
<name>A0AAE1E2K8_9GAST</name>
<dbReference type="Proteomes" id="UP001283361">
    <property type="component" value="Unassembled WGS sequence"/>
</dbReference>
<sequence length="146" mass="16042">MELDFFSSGPLTLASGPAVTNQRAGDHFTKGDQHGRSMGEAKIKQCNQKVKEILEAKELAMPIGMAPKALNTVATLAKDYVSYYKAIFARSLFGTHAVVAVWRTTVLMGVQYWALWALDELVWSACVEYIVTRCGSTYGRGVAMVM</sequence>
<evidence type="ECO:0000313" key="1">
    <source>
        <dbReference type="EMBL" id="KAK3791971.1"/>
    </source>
</evidence>
<keyword evidence="2" id="KW-1185">Reference proteome</keyword>
<dbReference type="EMBL" id="JAWDGP010001407">
    <property type="protein sequence ID" value="KAK3791971.1"/>
    <property type="molecule type" value="Genomic_DNA"/>
</dbReference>
<dbReference type="AlphaFoldDB" id="A0AAE1E2K8"/>
<comment type="caution">
    <text evidence="1">The sequence shown here is derived from an EMBL/GenBank/DDBJ whole genome shotgun (WGS) entry which is preliminary data.</text>
</comment>
<reference evidence="1" key="1">
    <citation type="journal article" date="2023" name="G3 (Bethesda)">
        <title>A reference genome for the long-term kleptoplast-retaining sea slug Elysia crispata morphotype clarki.</title>
        <authorList>
            <person name="Eastman K.E."/>
            <person name="Pendleton A.L."/>
            <person name="Shaikh M.A."/>
            <person name="Suttiyut T."/>
            <person name="Ogas R."/>
            <person name="Tomko P."/>
            <person name="Gavelis G."/>
            <person name="Widhalm J.R."/>
            <person name="Wisecaver J.H."/>
        </authorList>
    </citation>
    <scope>NUCLEOTIDE SEQUENCE</scope>
    <source>
        <strain evidence="1">ECLA1</strain>
    </source>
</reference>
<proteinExistence type="predicted"/>
<organism evidence="1 2">
    <name type="scientific">Elysia crispata</name>
    <name type="common">lettuce slug</name>
    <dbReference type="NCBI Taxonomy" id="231223"/>
    <lineage>
        <taxon>Eukaryota</taxon>
        <taxon>Metazoa</taxon>
        <taxon>Spiralia</taxon>
        <taxon>Lophotrochozoa</taxon>
        <taxon>Mollusca</taxon>
        <taxon>Gastropoda</taxon>
        <taxon>Heterobranchia</taxon>
        <taxon>Euthyneura</taxon>
        <taxon>Panpulmonata</taxon>
        <taxon>Sacoglossa</taxon>
        <taxon>Placobranchoidea</taxon>
        <taxon>Plakobranchidae</taxon>
        <taxon>Elysia</taxon>
    </lineage>
</organism>
<evidence type="ECO:0000313" key="2">
    <source>
        <dbReference type="Proteomes" id="UP001283361"/>
    </source>
</evidence>